<accession>A0A0C4YX67</accession>
<keyword evidence="2" id="KW-1185">Reference proteome</keyword>
<gene>
    <name evidence="1" type="ORF">RR42_s3475</name>
</gene>
<evidence type="ECO:0000313" key="2">
    <source>
        <dbReference type="Proteomes" id="UP000031843"/>
    </source>
</evidence>
<dbReference type="Proteomes" id="UP000031843">
    <property type="component" value="Chromosome secondary"/>
</dbReference>
<proteinExistence type="predicted"/>
<dbReference type="KEGG" id="cbw:RR42_s3475"/>
<dbReference type="AlphaFoldDB" id="A0A0C4YX67"/>
<evidence type="ECO:0008006" key="3">
    <source>
        <dbReference type="Google" id="ProtNLM"/>
    </source>
</evidence>
<dbReference type="EMBL" id="CP010537">
    <property type="protein sequence ID" value="AJG25051.1"/>
    <property type="molecule type" value="Genomic_DNA"/>
</dbReference>
<protein>
    <recommendedName>
        <fullName evidence="3">Type II toxin-antitoxin system HicA family toxin</fullName>
    </recommendedName>
</protein>
<sequence length="105" mass="11990">MLRLLPPKKPDRAMSHKSRSLLQSIFSHPLSNNIHWREVESLLQQLGAKVDPIQGARFRVVLNEYEFYLHHPHHGNVCAKQEIKHLRDCLAAAGITPPDGDDKPK</sequence>
<dbReference type="STRING" id="68895.RR42_s3475"/>
<reference evidence="1 2" key="1">
    <citation type="journal article" date="2015" name="Genome Announc.">
        <title>Complete Genome Sequence of Cupriavidus basilensis 4G11, Isolated from the Oak Ridge Field Research Center Site.</title>
        <authorList>
            <person name="Ray J."/>
            <person name="Waters R.J."/>
            <person name="Skerker J.M."/>
            <person name="Kuehl J.V."/>
            <person name="Price M.N."/>
            <person name="Huang J."/>
            <person name="Chakraborty R."/>
            <person name="Arkin A.P."/>
            <person name="Deutschbauer A."/>
        </authorList>
    </citation>
    <scope>NUCLEOTIDE SEQUENCE [LARGE SCALE GENOMIC DNA]</scope>
    <source>
        <strain evidence="1">4G11</strain>
    </source>
</reference>
<evidence type="ECO:0000313" key="1">
    <source>
        <dbReference type="EMBL" id="AJG25051.1"/>
    </source>
</evidence>
<organism evidence="1 2">
    <name type="scientific">Cupriavidus basilensis</name>
    <dbReference type="NCBI Taxonomy" id="68895"/>
    <lineage>
        <taxon>Bacteria</taxon>
        <taxon>Pseudomonadati</taxon>
        <taxon>Pseudomonadota</taxon>
        <taxon>Betaproteobacteria</taxon>
        <taxon>Burkholderiales</taxon>
        <taxon>Burkholderiaceae</taxon>
        <taxon>Cupriavidus</taxon>
    </lineage>
</organism>
<name>A0A0C4YX67_9BURK</name>